<evidence type="ECO:0000256" key="2">
    <source>
        <dbReference type="ARBA" id="ARBA00022475"/>
    </source>
</evidence>
<keyword evidence="6" id="KW-1133">Transmembrane helix</keyword>
<dbReference type="Pfam" id="PF08478">
    <property type="entry name" value="POTRA_1"/>
    <property type="match status" value="1"/>
</dbReference>
<evidence type="ECO:0000256" key="5">
    <source>
        <dbReference type="ARBA" id="ARBA00022692"/>
    </source>
</evidence>
<keyword evidence="5" id="KW-0812">Transmembrane</keyword>
<comment type="subcellular location">
    <subcellularLocation>
        <location evidence="1">Membrane</location>
    </subcellularLocation>
</comment>
<feature type="domain" description="POTRA" evidence="9">
    <location>
        <begin position="40"/>
        <end position="108"/>
    </location>
</feature>
<dbReference type="Pfam" id="PF03799">
    <property type="entry name" value="FtsQ_DivIB_C"/>
    <property type="match status" value="1"/>
</dbReference>
<name>A0A2T0AMT9_9FIRM</name>
<keyword evidence="4 10" id="KW-0132">Cell division</keyword>
<dbReference type="OrthoDB" id="1725168at2"/>
<dbReference type="PANTHER" id="PTHR35851:SF1">
    <property type="entry name" value="CELL DIVISION PROTEIN FTSQ"/>
    <property type="match status" value="1"/>
</dbReference>
<evidence type="ECO:0000259" key="9">
    <source>
        <dbReference type="PROSITE" id="PS51779"/>
    </source>
</evidence>
<sequence length="256" mass="28542">MVIPASSPRVYRRRRQRMRRLLFFLFFVVALFSFIHSGFFSLKNIEFSGNVHIADQELENLMGVARGINLWQVDTKVLAQRLATHPLVARADVSRRWPRTLIVHIEERTAAAIVVQEGKFLLIDGGGVVMEITSHIGNLELPLLSGLGKLENIGPGKEINHPGLQAALTVLRQMPAEELPRIQEIIASSPDNLQLIWTGNIPVKFGDARDVAGKLARLHEAMQGLAGRGTVEYIDVSFAGAPVVKFKQDNKREDKK</sequence>
<dbReference type="EMBL" id="PVXM01000049">
    <property type="protein sequence ID" value="PRR70190.1"/>
    <property type="molecule type" value="Genomic_DNA"/>
</dbReference>
<dbReference type="Gene3D" id="3.10.20.310">
    <property type="entry name" value="membrane protein fhac"/>
    <property type="match status" value="1"/>
</dbReference>
<dbReference type="InterPro" id="IPR026579">
    <property type="entry name" value="FtsQ"/>
</dbReference>
<dbReference type="PROSITE" id="PS51779">
    <property type="entry name" value="POTRA"/>
    <property type="match status" value="1"/>
</dbReference>
<dbReference type="Proteomes" id="UP000238415">
    <property type="component" value="Unassembled WGS sequence"/>
</dbReference>
<dbReference type="AlphaFoldDB" id="A0A2T0AMT9"/>
<comment type="caution">
    <text evidence="10">The sequence shown here is derived from an EMBL/GenBank/DDBJ whole genome shotgun (WGS) entry which is preliminary data.</text>
</comment>
<keyword evidence="3" id="KW-0997">Cell inner membrane</keyword>
<dbReference type="GO" id="GO:0090529">
    <property type="term" value="P:cell septum assembly"/>
    <property type="evidence" value="ECO:0007669"/>
    <property type="project" value="InterPro"/>
</dbReference>
<dbReference type="RefSeq" id="WP_106005912.1">
    <property type="nucleotide sequence ID" value="NZ_CP136419.1"/>
</dbReference>
<organism evidence="10 11">
    <name type="scientific">Neomoorella humiferrea</name>
    <dbReference type="NCBI Taxonomy" id="676965"/>
    <lineage>
        <taxon>Bacteria</taxon>
        <taxon>Bacillati</taxon>
        <taxon>Bacillota</taxon>
        <taxon>Clostridia</taxon>
        <taxon>Neomoorellales</taxon>
        <taxon>Neomoorellaceae</taxon>
        <taxon>Neomoorella</taxon>
    </lineage>
</organism>
<keyword evidence="8" id="KW-0131">Cell cycle</keyword>
<evidence type="ECO:0000256" key="1">
    <source>
        <dbReference type="ARBA" id="ARBA00004370"/>
    </source>
</evidence>
<keyword evidence="7" id="KW-0472">Membrane</keyword>
<evidence type="ECO:0000256" key="4">
    <source>
        <dbReference type="ARBA" id="ARBA00022618"/>
    </source>
</evidence>
<evidence type="ECO:0000313" key="11">
    <source>
        <dbReference type="Proteomes" id="UP000238415"/>
    </source>
</evidence>
<accession>A0A2T0AMT9</accession>
<dbReference type="InterPro" id="IPR013685">
    <property type="entry name" value="POTRA_FtsQ_type"/>
</dbReference>
<keyword evidence="11" id="KW-1185">Reference proteome</keyword>
<dbReference type="GO" id="GO:0016020">
    <property type="term" value="C:membrane"/>
    <property type="evidence" value="ECO:0007669"/>
    <property type="project" value="UniProtKB-SubCell"/>
</dbReference>
<dbReference type="InterPro" id="IPR005548">
    <property type="entry name" value="Cell_div_FtsQ/DivIB_C"/>
</dbReference>
<protein>
    <submittedName>
        <fullName evidence="10">Cell division protein DivIB</fullName>
    </submittedName>
</protein>
<evidence type="ECO:0000256" key="3">
    <source>
        <dbReference type="ARBA" id="ARBA00022519"/>
    </source>
</evidence>
<dbReference type="InterPro" id="IPR034746">
    <property type="entry name" value="POTRA"/>
</dbReference>
<evidence type="ECO:0000256" key="7">
    <source>
        <dbReference type="ARBA" id="ARBA00023136"/>
    </source>
</evidence>
<evidence type="ECO:0000313" key="10">
    <source>
        <dbReference type="EMBL" id="PRR70190.1"/>
    </source>
</evidence>
<dbReference type="PANTHER" id="PTHR35851">
    <property type="entry name" value="CELL DIVISION PROTEIN FTSQ"/>
    <property type="match status" value="1"/>
</dbReference>
<keyword evidence="2" id="KW-1003">Cell membrane</keyword>
<proteinExistence type="predicted"/>
<evidence type="ECO:0000256" key="8">
    <source>
        <dbReference type="ARBA" id="ARBA00023306"/>
    </source>
</evidence>
<gene>
    <name evidence="10" type="primary">divIB</name>
    <name evidence="10" type="ORF">MOHU_19810</name>
</gene>
<evidence type="ECO:0000256" key="6">
    <source>
        <dbReference type="ARBA" id="ARBA00022989"/>
    </source>
</evidence>
<reference evidence="10 11" key="1">
    <citation type="submission" date="2018-03" db="EMBL/GenBank/DDBJ databases">
        <title>Genome sequence of Moorella humiferrea DSM 23265.</title>
        <authorList>
            <person name="Poehlein A."/>
            <person name="Daniel R."/>
        </authorList>
    </citation>
    <scope>NUCLEOTIDE SEQUENCE [LARGE SCALE GENOMIC DNA]</scope>
    <source>
        <strain evidence="10 11">DSM 23265</strain>
    </source>
</reference>